<dbReference type="STRING" id="545697.HMPREF0216_00557"/>
<keyword evidence="2" id="KW-0560">Oxidoreductase</keyword>
<dbReference type="Gene3D" id="3.30.43.10">
    <property type="entry name" value="Uridine Diphospho-n-acetylenolpyruvylglucosamine Reductase, domain 2"/>
    <property type="match status" value="1"/>
</dbReference>
<dbReference type="AlphaFoldDB" id="L1QLH9"/>
<keyword evidence="5" id="KW-1185">Reference proteome</keyword>
<dbReference type="Gene3D" id="3.30.390.50">
    <property type="entry name" value="CO dehydrogenase flavoprotein, C-terminal domain"/>
    <property type="match status" value="1"/>
</dbReference>
<evidence type="ECO:0000256" key="2">
    <source>
        <dbReference type="ARBA" id="ARBA00023002"/>
    </source>
</evidence>
<dbReference type="InterPro" id="IPR036318">
    <property type="entry name" value="FAD-bd_PCMH-like_sf"/>
</dbReference>
<accession>L1QLH9</accession>
<comment type="caution">
    <text evidence="4">The sequence shown here is derived from an EMBL/GenBank/DDBJ whole genome shotgun (WGS) entry which is preliminary data.</text>
</comment>
<dbReference type="InterPro" id="IPR036683">
    <property type="entry name" value="CO_DH_flav_C_dom_sf"/>
</dbReference>
<dbReference type="Proteomes" id="UP000010420">
    <property type="component" value="Unassembled WGS sequence"/>
</dbReference>
<dbReference type="InterPro" id="IPR016167">
    <property type="entry name" value="FAD-bd_PCMH_sub1"/>
</dbReference>
<dbReference type="EMBL" id="AMEZ01000017">
    <property type="protein sequence ID" value="EKY28813.1"/>
    <property type="molecule type" value="Genomic_DNA"/>
</dbReference>
<dbReference type="PROSITE" id="PS51387">
    <property type="entry name" value="FAD_PCMH"/>
    <property type="match status" value="1"/>
</dbReference>
<proteinExistence type="predicted"/>
<dbReference type="GO" id="GO:0016491">
    <property type="term" value="F:oxidoreductase activity"/>
    <property type="evidence" value="ECO:0007669"/>
    <property type="project" value="UniProtKB-KW"/>
</dbReference>
<dbReference type="InterPro" id="IPR051312">
    <property type="entry name" value="Diverse_Substr_Oxidored"/>
</dbReference>
<keyword evidence="1" id="KW-0285">Flavoprotein</keyword>
<dbReference type="PANTHER" id="PTHR42659:SF9">
    <property type="entry name" value="XANTHINE DEHYDROGENASE FAD-BINDING SUBUNIT XDHB-RELATED"/>
    <property type="match status" value="1"/>
</dbReference>
<dbReference type="PATRIC" id="fig|545697.3.peg.552"/>
<dbReference type="InterPro" id="IPR016169">
    <property type="entry name" value="FAD-bd_PCMH_sub2"/>
</dbReference>
<dbReference type="RefSeq" id="WP_005210758.1">
    <property type="nucleotide sequence ID" value="NZ_KB291611.1"/>
</dbReference>
<sequence length="280" mass="31613">MQILQPNTLNEAKMLLANGNLKILAGGTDLIINIRKNNISTEMLLDISKIRELFKIKEEREYILVGPMTTFSEIEENQLIKKYFNCLYECSKHMGSPQIRNMATLGGNIINAASAADSIPCLMSLASELVLESINRIRKIKIEDYFNNYNIEHIKEDEILTNIIIPKNNFISGYYKLGKRNSLAISRISAAVSLSITDLKINKINLFIGAAGRFPFKVNEIENLVLNKDQDALFQEKILSILEDSVYSSISGRRTVNFKKEAVKGIYKQALYNALKIEGV</sequence>
<dbReference type="PANTHER" id="PTHR42659">
    <property type="entry name" value="XANTHINE DEHYDROGENASE SUBUNIT C-RELATED"/>
    <property type="match status" value="1"/>
</dbReference>
<evidence type="ECO:0000313" key="4">
    <source>
        <dbReference type="EMBL" id="EKY28813.1"/>
    </source>
</evidence>
<reference evidence="4 5" key="1">
    <citation type="submission" date="2012-05" db="EMBL/GenBank/DDBJ databases">
        <authorList>
            <person name="Weinstock G."/>
            <person name="Sodergren E."/>
            <person name="Lobos E.A."/>
            <person name="Fulton L."/>
            <person name="Fulton R."/>
            <person name="Courtney L."/>
            <person name="Fronick C."/>
            <person name="O'Laughlin M."/>
            <person name="Godfrey J."/>
            <person name="Wilson R.M."/>
            <person name="Miner T."/>
            <person name="Farmer C."/>
            <person name="Delehaunty K."/>
            <person name="Cordes M."/>
            <person name="Minx P."/>
            <person name="Tomlinson C."/>
            <person name="Chen J."/>
            <person name="Wollam A."/>
            <person name="Pepin K.H."/>
            <person name="Bhonagiri V."/>
            <person name="Zhang X."/>
            <person name="Suruliraj S."/>
            <person name="Warren W."/>
            <person name="Mitreva M."/>
            <person name="Mardis E.R."/>
            <person name="Wilson R.K."/>
        </authorList>
    </citation>
    <scope>NUCLEOTIDE SEQUENCE [LARGE SCALE GENOMIC DNA]</scope>
    <source>
        <strain evidence="4 5">DSM 1785</strain>
    </source>
</reference>
<dbReference type="eggNOG" id="COG1319">
    <property type="taxonomic scope" value="Bacteria"/>
</dbReference>
<name>L1QLH9_9CLOT</name>
<protein>
    <submittedName>
        <fullName evidence="4">FAD binding domain in molybdopterin dehydrogenase</fullName>
    </submittedName>
</protein>
<dbReference type="SUPFAM" id="SSF56176">
    <property type="entry name" value="FAD-binding/transporter-associated domain-like"/>
    <property type="match status" value="1"/>
</dbReference>
<gene>
    <name evidence="4" type="ORF">HMPREF0216_00557</name>
</gene>
<dbReference type="InterPro" id="IPR016166">
    <property type="entry name" value="FAD-bd_PCMH"/>
</dbReference>
<dbReference type="SUPFAM" id="SSF55447">
    <property type="entry name" value="CO dehydrogenase flavoprotein C-terminal domain-like"/>
    <property type="match status" value="1"/>
</dbReference>
<dbReference type="Pfam" id="PF03450">
    <property type="entry name" value="CO_deh_flav_C"/>
    <property type="match status" value="1"/>
</dbReference>
<evidence type="ECO:0000259" key="3">
    <source>
        <dbReference type="PROSITE" id="PS51387"/>
    </source>
</evidence>
<feature type="domain" description="FAD-binding PCMH-type" evidence="3">
    <location>
        <begin position="1"/>
        <end position="170"/>
    </location>
</feature>
<dbReference type="Pfam" id="PF00941">
    <property type="entry name" value="FAD_binding_5"/>
    <property type="match status" value="1"/>
</dbReference>
<organism evidence="4 5">
    <name type="scientific">Clostridium celatum DSM 1785</name>
    <dbReference type="NCBI Taxonomy" id="545697"/>
    <lineage>
        <taxon>Bacteria</taxon>
        <taxon>Bacillati</taxon>
        <taxon>Bacillota</taxon>
        <taxon>Clostridia</taxon>
        <taxon>Eubacteriales</taxon>
        <taxon>Clostridiaceae</taxon>
        <taxon>Clostridium</taxon>
    </lineage>
</organism>
<dbReference type="GO" id="GO:0071949">
    <property type="term" value="F:FAD binding"/>
    <property type="evidence" value="ECO:0007669"/>
    <property type="project" value="InterPro"/>
</dbReference>
<dbReference type="HOGENOM" id="CLU_058050_0_1_9"/>
<dbReference type="Gene3D" id="3.30.465.10">
    <property type="match status" value="1"/>
</dbReference>
<dbReference type="OrthoDB" id="9789842at2"/>
<evidence type="ECO:0000313" key="5">
    <source>
        <dbReference type="Proteomes" id="UP000010420"/>
    </source>
</evidence>
<dbReference type="InterPro" id="IPR005107">
    <property type="entry name" value="CO_DH_flav_C"/>
</dbReference>
<dbReference type="InterPro" id="IPR002346">
    <property type="entry name" value="Mopterin_DH_FAD-bd"/>
</dbReference>
<evidence type="ECO:0000256" key="1">
    <source>
        <dbReference type="ARBA" id="ARBA00022630"/>
    </source>
</evidence>